<evidence type="ECO:0000256" key="2">
    <source>
        <dbReference type="SAM" id="SignalP"/>
    </source>
</evidence>
<dbReference type="InterPro" id="IPR001638">
    <property type="entry name" value="Solute-binding_3/MltF_N"/>
</dbReference>
<gene>
    <name evidence="4" type="ORF">I7X43_15460</name>
</gene>
<dbReference type="Proteomes" id="UP000620139">
    <property type="component" value="Unassembled WGS sequence"/>
</dbReference>
<comment type="caution">
    <text evidence="4">The sequence shown here is derived from an EMBL/GenBank/DDBJ whole genome shotgun (WGS) entry which is preliminary data.</text>
</comment>
<feature type="chain" id="PRO_5037550695" evidence="2">
    <location>
        <begin position="26"/>
        <end position="260"/>
    </location>
</feature>
<sequence length="260" mass="29738">MRGFGWWRGWGLVALGLALSSWTHAADCQLRIRWTHDPPFSMALPDGRPGGLQVELAEATFGRMGCKLLWRQLPWARALKDLESGELDVLMGAFRRPEREAYAWFSVPNRTSRNLLFVRSDEASRWTIHSWETLQRSGMRLGVQVDVSYAQELDALMREPAFRERVVRAPNRSGLWRMLQRGRIDGVVADEWTAQIEWEHVGGGTTIQSLPLVISNQPVGDAFSKRTQSLQFVQRYDQTVEGLQREGVFQAILRKYLATP</sequence>
<evidence type="ECO:0000256" key="1">
    <source>
        <dbReference type="ARBA" id="ARBA00022729"/>
    </source>
</evidence>
<dbReference type="SUPFAM" id="SSF53850">
    <property type="entry name" value="Periplasmic binding protein-like II"/>
    <property type="match status" value="1"/>
</dbReference>
<dbReference type="AlphaFoldDB" id="A0A931NFH2"/>
<feature type="signal peptide" evidence="2">
    <location>
        <begin position="1"/>
        <end position="25"/>
    </location>
</feature>
<dbReference type="RefSeq" id="WP_198101857.1">
    <property type="nucleotide sequence ID" value="NZ_JAEDAL010000011.1"/>
</dbReference>
<proteinExistence type="predicted"/>
<evidence type="ECO:0000313" key="5">
    <source>
        <dbReference type="Proteomes" id="UP000620139"/>
    </source>
</evidence>
<organism evidence="4 5">
    <name type="scientific">Inhella gelatinilytica</name>
    <dbReference type="NCBI Taxonomy" id="2795030"/>
    <lineage>
        <taxon>Bacteria</taxon>
        <taxon>Pseudomonadati</taxon>
        <taxon>Pseudomonadota</taxon>
        <taxon>Betaproteobacteria</taxon>
        <taxon>Burkholderiales</taxon>
        <taxon>Sphaerotilaceae</taxon>
        <taxon>Inhella</taxon>
    </lineage>
</organism>
<accession>A0A931NFH2</accession>
<name>A0A931NFH2_9BURK</name>
<keyword evidence="1 2" id="KW-0732">Signal</keyword>
<reference evidence="4" key="1">
    <citation type="submission" date="2020-12" db="EMBL/GenBank/DDBJ databases">
        <title>The genome sequence of Inhella sp. 4Y17.</title>
        <authorList>
            <person name="Liu Y."/>
        </authorList>
    </citation>
    <scope>NUCLEOTIDE SEQUENCE</scope>
    <source>
        <strain evidence="4">4Y10</strain>
    </source>
</reference>
<dbReference type="SMART" id="SM00062">
    <property type="entry name" value="PBPb"/>
    <property type="match status" value="1"/>
</dbReference>
<dbReference type="PANTHER" id="PTHR35936">
    <property type="entry name" value="MEMBRANE-BOUND LYTIC MUREIN TRANSGLYCOSYLASE F"/>
    <property type="match status" value="1"/>
</dbReference>
<feature type="domain" description="Solute-binding protein family 3/N-terminal" evidence="3">
    <location>
        <begin position="29"/>
        <end position="260"/>
    </location>
</feature>
<evidence type="ECO:0000313" key="4">
    <source>
        <dbReference type="EMBL" id="MBH9554240.1"/>
    </source>
</evidence>
<keyword evidence="5" id="KW-1185">Reference proteome</keyword>
<dbReference type="Gene3D" id="3.40.190.10">
    <property type="entry name" value="Periplasmic binding protein-like II"/>
    <property type="match status" value="2"/>
</dbReference>
<dbReference type="EMBL" id="JAEDAL010000011">
    <property type="protein sequence ID" value="MBH9554240.1"/>
    <property type="molecule type" value="Genomic_DNA"/>
</dbReference>
<dbReference type="Pfam" id="PF00497">
    <property type="entry name" value="SBP_bac_3"/>
    <property type="match status" value="1"/>
</dbReference>
<evidence type="ECO:0000259" key="3">
    <source>
        <dbReference type="SMART" id="SM00062"/>
    </source>
</evidence>
<protein>
    <submittedName>
        <fullName evidence="4">Amino acid ABC transporter substrate-binding protein</fullName>
    </submittedName>
</protein>
<dbReference type="PANTHER" id="PTHR35936:SF35">
    <property type="entry name" value="L-CYSTINE-BINDING PROTEIN TCYJ"/>
    <property type="match status" value="1"/>
</dbReference>